<dbReference type="Pfam" id="PF00174">
    <property type="entry name" value="Oxidored_molyb"/>
    <property type="match status" value="1"/>
</dbReference>
<dbReference type="RefSeq" id="WP_378615035.1">
    <property type="nucleotide sequence ID" value="NZ_JBHSAX010000019.1"/>
</dbReference>
<keyword evidence="2" id="KW-0472">Membrane</keyword>
<gene>
    <name evidence="4" type="ORF">ACFO0B_25140</name>
</gene>
<feature type="transmembrane region" description="Helical" evidence="2">
    <location>
        <begin position="38"/>
        <end position="60"/>
    </location>
</feature>
<dbReference type="Gene3D" id="3.90.420.10">
    <property type="entry name" value="Oxidoreductase, molybdopterin-binding domain"/>
    <property type="match status" value="1"/>
</dbReference>
<dbReference type="SUPFAM" id="SSF56524">
    <property type="entry name" value="Oxidoreductase molybdopterin-binding domain"/>
    <property type="match status" value="1"/>
</dbReference>
<feature type="compositionally biased region" description="Basic and acidic residues" evidence="1">
    <location>
        <begin position="1"/>
        <end position="14"/>
    </location>
</feature>
<feature type="region of interest" description="Disordered" evidence="1">
    <location>
        <begin position="1"/>
        <end position="30"/>
    </location>
</feature>
<dbReference type="InterPro" id="IPR036374">
    <property type="entry name" value="OxRdtase_Mopterin-bd_sf"/>
</dbReference>
<feature type="transmembrane region" description="Helical" evidence="2">
    <location>
        <begin position="156"/>
        <end position="175"/>
    </location>
</feature>
<keyword evidence="2" id="KW-0812">Transmembrane</keyword>
<feature type="transmembrane region" description="Helical" evidence="2">
    <location>
        <begin position="80"/>
        <end position="102"/>
    </location>
</feature>
<evidence type="ECO:0000313" key="4">
    <source>
        <dbReference type="EMBL" id="MFC3965287.1"/>
    </source>
</evidence>
<keyword evidence="5" id="KW-1185">Reference proteome</keyword>
<dbReference type="CDD" id="cd00321">
    <property type="entry name" value="SO_family_Moco"/>
    <property type="match status" value="1"/>
</dbReference>
<accession>A0ABV8E185</accession>
<dbReference type="PANTHER" id="PTHR43032">
    <property type="entry name" value="PROTEIN-METHIONINE-SULFOXIDE REDUCTASE"/>
    <property type="match status" value="1"/>
</dbReference>
<protein>
    <submittedName>
        <fullName evidence="4">Molybdopterin-dependent oxidoreductase</fullName>
    </submittedName>
</protein>
<dbReference type="Proteomes" id="UP001595696">
    <property type="component" value="Unassembled WGS sequence"/>
</dbReference>
<evidence type="ECO:0000313" key="5">
    <source>
        <dbReference type="Proteomes" id="UP001595696"/>
    </source>
</evidence>
<dbReference type="PRINTS" id="PR00407">
    <property type="entry name" value="EUMOPTERIN"/>
</dbReference>
<dbReference type="PANTHER" id="PTHR43032:SF2">
    <property type="entry name" value="BLL0505 PROTEIN"/>
    <property type="match status" value="1"/>
</dbReference>
<sequence>MSAQDHGEPAHRPDGPGGHGPAGAPATPARGPEIAARVGMPLGVAILVCFVTGLLSHWIQHPPDWFHWPAHPVWLYRVTQGLHVIAGVAAIPLLLVKLWAVYPRLFQRPRLSPLVLAERGSIALLVGSVIFQLATGLVNIAQFYPWKFFFPQAHYAMAYVALGALAVHLAVKLPVIRTALDRPVNTPPSSGISRRAVLNAGWIAAAVAGLAVAGQSVPFLRWLAVLAPRSGEGPQGVPVNRTAVAAGVVDRARDPGYRLIVAAGDRTREFGRAELAALPQTSARLPIACVEGWSASAQWSGVRLRDLLGSVGYRGGAVRFESLEESGIYRTSILPAVHVAAADTLVALMINGQPLDLDHGYPCRLIAPNRPGVLQTKWLARIEVLA</sequence>
<keyword evidence="2" id="KW-1133">Transmembrane helix</keyword>
<feature type="transmembrane region" description="Helical" evidence="2">
    <location>
        <begin position="196"/>
        <end position="214"/>
    </location>
</feature>
<reference evidence="5" key="1">
    <citation type="journal article" date="2019" name="Int. J. Syst. Evol. Microbiol.">
        <title>The Global Catalogue of Microorganisms (GCM) 10K type strain sequencing project: providing services to taxonomists for standard genome sequencing and annotation.</title>
        <authorList>
            <consortium name="The Broad Institute Genomics Platform"/>
            <consortium name="The Broad Institute Genome Sequencing Center for Infectious Disease"/>
            <person name="Wu L."/>
            <person name="Ma J."/>
        </authorList>
    </citation>
    <scope>NUCLEOTIDE SEQUENCE [LARGE SCALE GENOMIC DNA]</scope>
    <source>
        <strain evidence="5">CGMCC 4.7330</strain>
    </source>
</reference>
<feature type="domain" description="Oxidoreductase molybdopterin-binding" evidence="3">
    <location>
        <begin position="256"/>
        <end position="385"/>
    </location>
</feature>
<evidence type="ECO:0000259" key="3">
    <source>
        <dbReference type="Pfam" id="PF00174"/>
    </source>
</evidence>
<comment type="caution">
    <text evidence="4">The sequence shown here is derived from an EMBL/GenBank/DDBJ whole genome shotgun (WGS) entry which is preliminary data.</text>
</comment>
<evidence type="ECO:0000256" key="2">
    <source>
        <dbReference type="SAM" id="Phobius"/>
    </source>
</evidence>
<proteinExistence type="predicted"/>
<organism evidence="4 5">
    <name type="scientific">Nocardia jiangsuensis</name>
    <dbReference type="NCBI Taxonomy" id="1691563"/>
    <lineage>
        <taxon>Bacteria</taxon>
        <taxon>Bacillati</taxon>
        <taxon>Actinomycetota</taxon>
        <taxon>Actinomycetes</taxon>
        <taxon>Mycobacteriales</taxon>
        <taxon>Nocardiaceae</taxon>
        <taxon>Nocardia</taxon>
    </lineage>
</organism>
<feature type="transmembrane region" description="Helical" evidence="2">
    <location>
        <begin position="122"/>
        <end position="144"/>
    </location>
</feature>
<evidence type="ECO:0000256" key="1">
    <source>
        <dbReference type="SAM" id="MobiDB-lite"/>
    </source>
</evidence>
<dbReference type="InterPro" id="IPR000572">
    <property type="entry name" value="OxRdtase_Mopterin-bd_dom"/>
</dbReference>
<dbReference type="EMBL" id="JBHSAX010000019">
    <property type="protein sequence ID" value="MFC3965287.1"/>
    <property type="molecule type" value="Genomic_DNA"/>
</dbReference>
<name>A0ABV8E185_9NOCA</name>
<dbReference type="InterPro" id="IPR008335">
    <property type="entry name" value="Mopterin_OxRdtase_euk"/>
</dbReference>